<dbReference type="InterPro" id="IPR036249">
    <property type="entry name" value="Thioredoxin-like_sf"/>
</dbReference>
<dbReference type="InterPro" id="IPR004045">
    <property type="entry name" value="Glutathione_S-Trfase_N"/>
</dbReference>
<name>A0ABY9E986_9GAMM</name>
<keyword evidence="3" id="KW-1185">Reference proteome</keyword>
<dbReference type="PANTHER" id="PTHR43969:SF9">
    <property type="entry name" value="GLUTATHIONE S TRANSFERASE D10, ISOFORM A-RELATED"/>
    <property type="match status" value="1"/>
</dbReference>
<dbReference type="Gene3D" id="1.20.1050.10">
    <property type="match status" value="1"/>
</dbReference>
<protein>
    <submittedName>
        <fullName evidence="2">Glutathione S-transferase</fullName>
    </submittedName>
</protein>
<dbReference type="PROSITE" id="PS50404">
    <property type="entry name" value="GST_NTER"/>
    <property type="match status" value="1"/>
</dbReference>
<dbReference type="EMBL" id="CP098023">
    <property type="protein sequence ID" value="WKD49614.1"/>
    <property type="molecule type" value="Genomic_DNA"/>
</dbReference>
<dbReference type="SUPFAM" id="SSF52833">
    <property type="entry name" value="Thioredoxin-like"/>
    <property type="match status" value="1"/>
</dbReference>
<dbReference type="Gene3D" id="3.40.30.10">
    <property type="entry name" value="Glutaredoxin"/>
    <property type="match status" value="1"/>
</dbReference>
<accession>A0ABY9E986</accession>
<proteinExistence type="predicted"/>
<dbReference type="RefSeq" id="WP_301415466.1">
    <property type="nucleotide sequence ID" value="NZ_CP098023.1"/>
</dbReference>
<dbReference type="PANTHER" id="PTHR43969">
    <property type="entry name" value="GLUTATHIONE S TRANSFERASE D10, ISOFORM A-RELATED"/>
    <property type="match status" value="1"/>
</dbReference>
<sequence length="220" mass="25349">MNSAQNKHCQRARKKHILNRKIKFEKVMKLYYTPRSHFSRKVRILIDAFNLDVDLVDIGNVAEQFIGVFGPNPLMKVPTLIDKGVPVFDSDYIAQYLVQQFDSSDRFQVLTNDAKVLNARAVMNGVMSAEVELILAERSGIATDAYPRFDKIRGSISNGLDWLESRAEMFPNQPTYLRFHLNSMWDHLALYGLVSLDYPKLYDSVERLRTLTYVEKSAPR</sequence>
<evidence type="ECO:0000259" key="1">
    <source>
        <dbReference type="PROSITE" id="PS50404"/>
    </source>
</evidence>
<feature type="domain" description="GST N-terminal" evidence="1">
    <location>
        <begin position="26"/>
        <end position="105"/>
    </location>
</feature>
<dbReference type="Proteomes" id="UP001321520">
    <property type="component" value="Chromosome"/>
</dbReference>
<evidence type="ECO:0000313" key="3">
    <source>
        <dbReference type="Proteomes" id="UP001321520"/>
    </source>
</evidence>
<evidence type="ECO:0000313" key="2">
    <source>
        <dbReference type="EMBL" id="WKD49614.1"/>
    </source>
</evidence>
<reference evidence="2 3" key="1">
    <citation type="submission" date="2022-05" db="EMBL/GenBank/DDBJ databases">
        <title>Microbulbifer sp. nov., isolated from sponge.</title>
        <authorList>
            <person name="Gao L."/>
        </authorList>
    </citation>
    <scope>NUCLEOTIDE SEQUENCE [LARGE SCALE GENOMIC DNA]</scope>
    <source>
        <strain evidence="2 3">MI-G</strain>
    </source>
</reference>
<dbReference type="Pfam" id="PF13417">
    <property type="entry name" value="GST_N_3"/>
    <property type="match status" value="1"/>
</dbReference>
<organism evidence="2 3">
    <name type="scientific">Microbulbifer spongiae</name>
    <dbReference type="NCBI Taxonomy" id="2944933"/>
    <lineage>
        <taxon>Bacteria</taxon>
        <taxon>Pseudomonadati</taxon>
        <taxon>Pseudomonadota</taxon>
        <taxon>Gammaproteobacteria</taxon>
        <taxon>Cellvibrionales</taxon>
        <taxon>Microbulbiferaceae</taxon>
        <taxon>Microbulbifer</taxon>
    </lineage>
</organism>
<dbReference type="CDD" id="cd00570">
    <property type="entry name" value="GST_N_family"/>
    <property type="match status" value="1"/>
</dbReference>
<gene>
    <name evidence="2" type="ORF">M8T91_17255</name>
</gene>